<accession>A0A4R5WA44</accession>
<feature type="domain" description="Transcription regulator PadR N-terminal" evidence="2">
    <location>
        <begin position="12"/>
        <end position="88"/>
    </location>
</feature>
<reference evidence="3 4" key="1">
    <citation type="submission" date="2019-01" db="EMBL/GenBank/DDBJ databases">
        <title>High-quality-draft genome sequences of five non-tuberculosis mycobacteriaceae isolated from a nosocomial environment.</title>
        <authorList>
            <person name="Tiago I."/>
            <person name="Alarico S."/>
            <person name="Pereira S.G."/>
            <person name="Coelho C."/>
            <person name="Maranha A."/>
            <person name="Empadinhas N."/>
        </authorList>
    </citation>
    <scope>NUCLEOTIDE SEQUENCE [LARGE SCALE GENOMIC DNA]</scope>
    <source>
        <strain evidence="3 4">24AIII</strain>
    </source>
</reference>
<evidence type="ECO:0000256" key="1">
    <source>
        <dbReference type="SAM" id="Coils"/>
    </source>
</evidence>
<dbReference type="InterPro" id="IPR005149">
    <property type="entry name" value="Tscrpt_reg_PadR_N"/>
</dbReference>
<name>A0A4R5WA44_MYCMU</name>
<dbReference type="PANTHER" id="PTHR33169:SF26">
    <property type="entry name" value="CONSERVED PROTEIN"/>
    <property type="match status" value="1"/>
</dbReference>
<dbReference type="AlphaFoldDB" id="A0A4R5WA44"/>
<keyword evidence="1" id="KW-0175">Coiled coil</keyword>
<sequence>MSGGDTVLELAILGLLLESPMHGYELRKRLTGLLGAFRAFSYGSLYPALRRMQADGLIVEDAAPLGATKVRRARRVYQLTDAGKQRFTELVADTGPQNYTDDGFGVHLAFFNRTPAEARMRILEGRRRQVEERREGLREAIARASSSLDRYTRQLHQLGLESSEREVKWLNELIAAERVATAGPTVPPSQGHADQT</sequence>
<feature type="coiled-coil region" evidence="1">
    <location>
        <begin position="120"/>
        <end position="154"/>
    </location>
</feature>
<dbReference type="InterPro" id="IPR052509">
    <property type="entry name" value="Metal_resp_DNA-bind_regulator"/>
</dbReference>
<dbReference type="InterPro" id="IPR036390">
    <property type="entry name" value="WH_DNA-bd_sf"/>
</dbReference>
<dbReference type="Proteomes" id="UP000294929">
    <property type="component" value="Unassembled WGS sequence"/>
</dbReference>
<dbReference type="InterPro" id="IPR036388">
    <property type="entry name" value="WH-like_DNA-bd_sf"/>
</dbReference>
<evidence type="ECO:0000313" key="3">
    <source>
        <dbReference type="EMBL" id="TDK85137.1"/>
    </source>
</evidence>
<dbReference type="EMBL" id="SDLO01000027">
    <property type="protein sequence ID" value="TDK85137.1"/>
    <property type="molecule type" value="Genomic_DNA"/>
</dbReference>
<dbReference type="PANTHER" id="PTHR33169">
    <property type="entry name" value="PADR-FAMILY TRANSCRIPTIONAL REGULATOR"/>
    <property type="match status" value="1"/>
</dbReference>
<dbReference type="SUPFAM" id="SSF46785">
    <property type="entry name" value="Winged helix' DNA-binding domain"/>
    <property type="match status" value="1"/>
</dbReference>
<organism evidence="3 4">
    <name type="scientific">Mycolicibacterium mucogenicum</name>
    <name type="common">Mycobacterium mucogenicum</name>
    <dbReference type="NCBI Taxonomy" id="56689"/>
    <lineage>
        <taxon>Bacteria</taxon>
        <taxon>Bacillati</taxon>
        <taxon>Actinomycetota</taxon>
        <taxon>Actinomycetes</taxon>
        <taxon>Mycobacteriales</taxon>
        <taxon>Mycobacteriaceae</taxon>
        <taxon>Mycolicibacterium</taxon>
    </lineage>
</organism>
<proteinExistence type="predicted"/>
<comment type="caution">
    <text evidence="3">The sequence shown here is derived from an EMBL/GenBank/DDBJ whole genome shotgun (WGS) entry which is preliminary data.</text>
</comment>
<dbReference type="Pfam" id="PF03551">
    <property type="entry name" value="PadR"/>
    <property type="match status" value="1"/>
</dbReference>
<dbReference type="Gene3D" id="1.10.10.10">
    <property type="entry name" value="Winged helix-like DNA-binding domain superfamily/Winged helix DNA-binding domain"/>
    <property type="match status" value="1"/>
</dbReference>
<evidence type="ECO:0000313" key="4">
    <source>
        <dbReference type="Proteomes" id="UP000294929"/>
    </source>
</evidence>
<dbReference type="OrthoDB" id="2374094at2"/>
<protein>
    <submittedName>
        <fullName evidence="3">PadR family transcriptional regulator</fullName>
    </submittedName>
</protein>
<evidence type="ECO:0000259" key="2">
    <source>
        <dbReference type="Pfam" id="PF03551"/>
    </source>
</evidence>
<gene>
    <name evidence="3" type="ORF">EUA03_23505</name>
</gene>